<protein>
    <submittedName>
        <fullName evidence="1">Uncharacterized protein</fullName>
    </submittedName>
</protein>
<dbReference type="EMBL" id="UGQF01000001">
    <property type="protein sequence ID" value="STZ03020.1"/>
    <property type="molecule type" value="Genomic_DNA"/>
</dbReference>
<proteinExistence type="predicted"/>
<gene>
    <name evidence="1" type="ORF">NCTC11012_01250</name>
</gene>
<dbReference type="AlphaFoldDB" id="A0A378QRE9"/>
<evidence type="ECO:0000313" key="1">
    <source>
        <dbReference type="EMBL" id="STZ03020.1"/>
    </source>
</evidence>
<dbReference type="Proteomes" id="UP000254618">
    <property type="component" value="Unassembled WGS sequence"/>
</dbReference>
<reference evidence="1 2" key="1">
    <citation type="submission" date="2018-06" db="EMBL/GenBank/DDBJ databases">
        <authorList>
            <consortium name="Pathogen Informatics"/>
            <person name="Doyle S."/>
        </authorList>
    </citation>
    <scope>NUCLEOTIDE SEQUENCE [LARGE SCALE GENOMIC DNA]</scope>
    <source>
        <strain evidence="1 2">NCTC11012</strain>
    </source>
</reference>
<sequence>MKHRHVGGVSHGMVYDKYQDSTSCWFIGNGTIHEFAKIATKYYKLAMFA</sequence>
<name>A0A378QRE9_9GAMM</name>
<accession>A0A378QRE9</accession>
<evidence type="ECO:0000313" key="2">
    <source>
        <dbReference type="Proteomes" id="UP000254618"/>
    </source>
</evidence>
<organism evidence="1 2">
    <name type="scientific">Moraxella equi</name>
    <dbReference type="NCBI Taxonomy" id="60442"/>
    <lineage>
        <taxon>Bacteria</taxon>
        <taxon>Pseudomonadati</taxon>
        <taxon>Pseudomonadota</taxon>
        <taxon>Gammaproteobacteria</taxon>
        <taxon>Moraxellales</taxon>
        <taxon>Moraxellaceae</taxon>
        <taxon>Moraxella</taxon>
    </lineage>
</organism>